<feature type="region of interest" description="Disordered" evidence="2">
    <location>
        <begin position="311"/>
        <end position="338"/>
    </location>
</feature>
<sequence>MAAEDVARTEEVLATQQQLLRSFLRATGDLPVPAEPEPNHLRFAHELPPCTPWVHSSPGRPAEQPGGSSAAASPQPQRRAAVLPPRPAAVSVDMGLNSAHTAELARALVEARHAELERQRMHRLSEMHASSTDAAVAKAARLEAELGAARAMEVQRSHREAELDAALIAARARIVELEALDGDRRAALASTLEGSTQDALARARAARAHEDELRREIEQRRIDADELRAVDAARRAELAQRHAQIAELRAQLAEARGVADADAARADALQRRLSAVEPELREARAKAQAALADAERVPALERALDEARAHAARAAVSRGEQQHNVPPAAERTGGGGGVAAEGELERLLAASRAQVASLSSELESAHEREEALHAQHEAVLGMQAELEAELSATGAHAARVERSARELRAAKSAEAAAGANAAVDVRDGGGGAPALHRAPVCAHAPPAASRCVQSIGGAGTRVGAGGAPAAQPADDGAAVHAFRFSSAEAQERPSIRTHLAPPSRVPYALSAQAAPGGGSASRAQLETRHMELSLERDKLQAEYARMPISSGRTLNERRQKAQLEERLEGLAAELGALNVRLRPV</sequence>
<evidence type="ECO:0000313" key="4">
    <source>
        <dbReference type="Proteomes" id="UP000751190"/>
    </source>
</evidence>
<dbReference type="PANTHER" id="PTHR23159:SF31">
    <property type="entry name" value="CENTROSOME-ASSOCIATED PROTEIN CEP250 ISOFORM X1"/>
    <property type="match status" value="1"/>
</dbReference>
<protein>
    <submittedName>
        <fullName evidence="3">Uncharacterized protein</fullName>
    </submittedName>
</protein>
<gene>
    <name evidence="3" type="ORF">KFE25_002888</name>
</gene>
<dbReference type="PANTHER" id="PTHR23159">
    <property type="entry name" value="CENTROSOMAL PROTEIN 2"/>
    <property type="match status" value="1"/>
</dbReference>
<dbReference type="OrthoDB" id="10682248at2759"/>
<evidence type="ECO:0000313" key="3">
    <source>
        <dbReference type="EMBL" id="KAG8465581.1"/>
    </source>
</evidence>
<proteinExistence type="predicted"/>
<name>A0A8J5XBI4_DIALT</name>
<dbReference type="Proteomes" id="UP000751190">
    <property type="component" value="Unassembled WGS sequence"/>
</dbReference>
<dbReference type="EMBL" id="JAGTXO010000010">
    <property type="protein sequence ID" value="KAG8465581.1"/>
    <property type="molecule type" value="Genomic_DNA"/>
</dbReference>
<keyword evidence="1" id="KW-0175">Coiled coil</keyword>
<feature type="compositionally biased region" description="Low complexity" evidence="2">
    <location>
        <begin position="64"/>
        <end position="83"/>
    </location>
</feature>
<accession>A0A8J5XBI4</accession>
<organism evidence="3 4">
    <name type="scientific">Diacronema lutheri</name>
    <name type="common">Unicellular marine alga</name>
    <name type="synonym">Monochrysis lutheri</name>
    <dbReference type="NCBI Taxonomy" id="2081491"/>
    <lineage>
        <taxon>Eukaryota</taxon>
        <taxon>Haptista</taxon>
        <taxon>Haptophyta</taxon>
        <taxon>Pavlovophyceae</taxon>
        <taxon>Pavlovales</taxon>
        <taxon>Pavlovaceae</taxon>
        <taxon>Diacronema</taxon>
    </lineage>
</organism>
<reference evidence="3" key="1">
    <citation type="submission" date="2021-05" db="EMBL/GenBank/DDBJ databases">
        <title>The genome of the haptophyte Pavlova lutheri (Diacronema luteri, Pavlovales) - a model for lipid biosynthesis in eukaryotic algae.</title>
        <authorList>
            <person name="Hulatt C.J."/>
            <person name="Posewitz M.C."/>
        </authorList>
    </citation>
    <scope>NUCLEOTIDE SEQUENCE</scope>
    <source>
        <strain evidence="3">NIVA-4/92</strain>
    </source>
</reference>
<evidence type="ECO:0000256" key="2">
    <source>
        <dbReference type="SAM" id="MobiDB-lite"/>
    </source>
</evidence>
<comment type="caution">
    <text evidence="3">The sequence shown here is derived from an EMBL/GenBank/DDBJ whole genome shotgun (WGS) entry which is preliminary data.</text>
</comment>
<evidence type="ECO:0000256" key="1">
    <source>
        <dbReference type="SAM" id="Coils"/>
    </source>
</evidence>
<feature type="region of interest" description="Disordered" evidence="2">
    <location>
        <begin position="52"/>
        <end position="83"/>
    </location>
</feature>
<feature type="coiled-coil region" evidence="1">
    <location>
        <begin position="522"/>
        <end position="580"/>
    </location>
</feature>
<dbReference type="AlphaFoldDB" id="A0A8J5XBI4"/>
<keyword evidence="4" id="KW-1185">Reference proteome</keyword>